<dbReference type="Pfam" id="PF01446">
    <property type="entry name" value="Rep_1"/>
    <property type="match status" value="1"/>
</dbReference>
<keyword evidence="2" id="KW-0235">DNA replication</keyword>
<evidence type="ECO:0000256" key="2">
    <source>
        <dbReference type="ARBA" id="ARBA00022705"/>
    </source>
</evidence>
<protein>
    <submittedName>
        <fullName evidence="4">Replication protein</fullName>
    </submittedName>
</protein>
<dbReference type="InterPro" id="IPR000989">
    <property type="entry name" value="Rep"/>
</dbReference>
<dbReference type="Proteomes" id="UP000320386">
    <property type="component" value="Chromosome"/>
</dbReference>
<proteinExistence type="inferred from homology"/>
<evidence type="ECO:0000256" key="1">
    <source>
        <dbReference type="ARBA" id="ARBA00008909"/>
    </source>
</evidence>
<sequence precursor="true">MSSTDATKTGPLTDAGPGVGGGLVVGSAPQRGGVAAGVRGPVAEAPESPGTQFATRAHACTRPLLDTWKQVVGGPEEERDDDFAGVVKRISRYTPAHARAVEMAEYLRTIDTRAGSFDAKDRTNYAYELEQCGTWLEFAAYSEDESLLLASAKFCQRYRLCPFCALRRCSRSLQDNAPRVRHALDEAQADHSSAYLALLTLTVRNGPDLTERFNHLVENWRHLTDKRRAYLAWAEGKRRRREPWTFAAAFSGGTYAIEIKRGKGSKGWHPHLHAAVLVTGDTDQNSIRREWESITGDSFIADFRPFHSFEHTNNPSDEAIADDLAEVLKYPLKFGDITIPDNWHAELALSGRRLRGCFGSMYGIKEPDDLTDRYADRFADLPYVHIAAKWMGDGYELVNPQLRGGVVA</sequence>
<evidence type="ECO:0000313" key="4">
    <source>
        <dbReference type="EMBL" id="QDU70446.1"/>
    </source>
</evidence>
<dbReference type="AlphaFoldDB" id="A0A518BTZ6"/>
<feature type="region of interest" description="Disordered" evidence="3">
    <location>
        <begin position="1"/>
        <end position="26"/>
    </location>
</feature>
<dbReference type="GO" id="GO:0003677">
    <property type="term" value="F:DNA binding"/>
    <property type="evidence" value="ECO:0007669"/>
    <property type="project" value="InterPro"/>
</dbReference>
<reference evidence="4 5" key="1">
    <citation type="submission" date="2019-02" db="EMBL/GenBank/DDBJ databases">
        <title>Deep-cultivation of Planctomycetes and their phenomic and genomic characterization uncovers novel biology.</title>
        <authorList>
            <person name="Wiegand S."/>
            <person name="Jogler M."/>
            <person name="Boedeker C."/>
            <person name="Pinto D."/>
            <person name="Vollmers J."/>
            <person name="Rivas-Marin E."/>
            <person name="Kohn T."/>
            <person name="Peeters S.H."/>
            <person name="Heuer A."/>
            <person name="Rast P."/>
            <person name="Oberbeckmann S."/>
            <person name="Bunk B."/>
            <person name="Jeske O."/>
            <person name="Meyerdierks A."/>
            <person name="Storesund J.E."/>
            <person name="Kallscheuer N."/>
            <person name="Luecker S."/>
            <person name="Lage O.M."/>
            <person name="Pohl T."/>
            <person name="Merkel B.J."/>
            <person name="Hornburger P."/>
            <person name="Mueller R.-W."/>
            <person name="Bruemmer F."/>
            <person name="Labrenz M."/>
            <person name="Spormann A.M."/>
            <person name="Op den Camp H."/>
            <person name="Overmann J."/>
            <person name="Amann R."/>
            <person name="Jetten M.S.M."/>
            <person name="Mascher T."/>
            <person name="Medema M.H."/>
            <person name="Devos D.P."/>
            <person name="Kaster A.-K."/>
            <person name="Ovreas L."/>
            <person name="Rohde M."/>
            <person name="Galperin M.Y."/>
            <person name="Jogler C."/>
        </authorList>
    </citation>
    <scope>NUCLEOTIDE SEQUENCE [LARGE SCALE GENOMIC DNA]</scope>
    <source>
        <strain evidence="4 5">Pan265</strain>
    </source>
</reference>
<dbReference type="KEGG" id="mcad:Pan265_02730"/>
<keyword evidence="5" id="KW-1185">Reference proteome</keyword>
<accession>A0A518BTZ6</accession>
<dbReference type="GO" id="GO:0006260">
    <property type="term" value="P:DNA replication"/>
    <property type="evidence" value="ECO:0007669"/>
    <property type="project" value="UniProtKB-KW"/>
</dbReference>
<evidence type="ECO:0000313" key="5">
    <source>
        <dbReference type="Proteomes" id="UP000320386"/>
    </source>
</evidence>
<comment type="similarity">
    <text evidence="1">Belongs to the Gram-positive plasmids replication protein type 1 family.</text>
</comment>
<name>A0A518BTZ6_9BACT</name>
<organism evidence="4 5">
    <name type="scientific">Mucisphaera calidilacus</name>
    <dbReference type="NCBI Taxonomy" id="2527982"/>
    <lineage>
        <taxon>Bacteria</taxon>
        <taxon>Pseudomonadati</taxon>
        <taxon>Planctomycetota</taxon>
        <taxon>Phycisphaerae</taxon>
        <taxon>Phycisphaerales</taxon>
        <taxon>Phycisphaeraceae</taxon>
        <taxon>Mucisphaera</taxon>
    </lineage>
</organism>
<dbReference type="EMBL" id="CP036280">
    <property type="protein sequence ID" value="QDU70446.1"/>
    <property type="molecule type" value="Genomic_DNA"/>
</dbReference>
<evidence type="ECO:0000256" key="3">
    <source>
        <dbReference type="SAM" id="MobiDB-lite"/>
    </source>
</evidence>
<gene>
    <name evidence="4" type="ORF">Pan265_02730</name>
</gene>